<dbReference type="InterPro" id="IPR039869">
    <property type="entry name" value="UBTD1/2"/>
</dbReference>
<dbReference type="PROSITE" id="PS50053">
    <property type="entry name" value="UBIQUITIN_2"/>
    <property type="match status" value="1"/>
</dbReference>
<evidence type="ECO:0000313" key="3">
    <source>
        <dbReference type="EMBL" id="KAF4506272.1"/>
    </source>
</evidence>
<evidence type="ECO:0000259" key="2">
    <source>
        <dbReference type="PROSITE" id="PS50053"/>
    </source>
</evidence>
<gene>
    <name evidence="3" type="ORF">G6O67_006373</name>
</gene>
<dbReference type="PANTHER" id="PTHR13609">
    <property type="entry name" value="UBIQUITIN DOMAIN CONTAINING 1 PROTEIN-RELATED"/>
    <property type="match status" value="1"/>
</dbReference>
<dbReference type="Gene3D" id="1.20.225.20">
    <property type="entry name" value="Ub domain-containing protein, DC-UbP/UBTD2, N-terminal domain"/>
    <property type="match status" value="1"/>
</dbReference>
<protein>
    <recommendedName>
        <fullName evidence="2">Ubiquitin-like domain-containing protein</fullName>
    </recommendedName>
</protein>
<reference evidence="3 4" key="1">
    <citation type="journal article" date="2020" name="Genome Biol. Evol.">
        <title>A new high-quality draft genome assembly of the Chinese cordyceps Ophiocordyceps sinensis.</title>
        <authorList>
            <person name="Shu R."/>
            <person name="Zhang J."/>
            <person name="Meng Q."/>
            <person name="Zhang H."/>
            <person name="Zhou G."/>
            <person name="Li M."/>
            <person name="Wu P."/>
            <person name="Zhao Y."/>
            <person name="Chen C."/>
            <person name="Qin Q."/>
        </authorList>
    </citation>
    <scope>NUCLEOTIDE SEQUENCE [LARGE SCALE GENOMIC DNA]</scope>
    <source>
        <strain evidence="3 4">IOZ07</strain>
    </source>
</reference>
<dbReference type="OrthoDB" id="1640476at2759"/>
<dbReference type="InterPro" id="IPR000626">
    <property type="entry name" value="Ubiquitin-like_dom"/>
</dbReference>
<comment type="caution">
    <text evidence="3">The sequence shown here is derived from an EMBL/GenBank/DDBJ whole genome shotgun (WGS) entry which is preliminary data.</text>
</comment>
<feature type="compositionally biased region" description="Acidic residues" evidence="1">
    <location>
        <begin position="186"/>
        <end position="196"/>
    </location>
</feature>
<evidence type="ECO:0000256" key="1">
    <source>
        <dbReference type="SAM" id="MobiDB-lite"/>
    </source>
</evidence>
<dbReference type="SUPFAM" id="SSF54236">
    <property type="entry name" value="Ubiquitin-like"/>
    <property type="match status" value="1"/>
</dbReference>
<feature type="region of interest" description="Disordered" evidence="1">
    <location>
        <begin position="1"/>
        <end position="78"/>
    </location>
</feature>
<feature type="domain" description="Ubiquitin-like" evidence="2">
    <location>
        <begin position="219"/>
        <end position="294"/>
    </location>
</feature>
<accession>A0A8H4PKI8</accession>
<feature type="compositionally biased region" description="Basic and acidic residues" evidence="1">
    <location>
        <begin position="67"/>
        <end position="78"/>
    </location>
</feature>
<dbReference type="EMBL" id="JAAVMX010000007">
    <property type="protein sequence ID" value="KAF4506272.1"/>
    <property type="molecule type" value="Genomic_DNA"/>
</dbReference>
<dbReference type="Pfam" id="PF16455">
    <property type="entry name" value="UBD"/>
    <property type="match status" value="1"/>
</dbReference>
<evidence type="ECO:0000313" key="4">
    <source>
        <dbReference type="Proteomes" id="UP000557566"/>
    </source>
</evidence>
<feature type="region of interest" description="Disordered" evidence="1">
    <location>
        <begin position="176"/>
        <end position="196"/>
    </location>
</feature>
<dbReference type="InterPro" id="IPR029071">
    <property type="entry name" value="Ubiquitin-like_domsf"/>
</dbReference>
<keyword evidence="4" id="KW-1185">Reference proteome</keyword>
<dbReference type="Proteomes" id="UP000557566">
    <property type="component" value="Unassembled WGS sequence"/>
</dbReference>
<organism evidence="3 4">
    <name type="scientific">Ophiocordyceps sinensis</name>
    <dbReference type="NCBI Taxonomy" id="72228"/>
    <lineage>
        <taxon>Eukaryota</taxon>
        <taxon>Fungi</taxon>
        <taxon>Dikarya</taxon>
        <taxon>Ascomycota</taxon>
        <taxon>Pezizomycotina</taxon>
        <taxon>Sordariomycetes</taxon>
        <taxon>Hypocreomycetidae</taxon>
        <taxon>Hypocreales</taxon>
        <taxon>Ophiocordycipitaceae</taxon>
        <taxon>Ophiocordyceps</taxon>
    </lineage>
</organism>
<dbReference type="InterPro" id="IPR038169">
    <property type="entry name" value="DC-UbP/UBTD2_N_sf"/>
</dbReference>
<proteinExistence type="predicted"/>
<dbReference type="AlphaFoldDB" id="A0A8H4PKI8"/>
<feature type="compositionally biased region" description="Polar residues" evidence="1">
    <location>
        <begin position="20"/>
        <end position="36"/>
    </location>
</feature>
<name>A0A8H4PKI8_9HYPO</name>
<sequence>MGCCFSSFAGPNSPYPGGAPNSSAHHINPPSLNRPESTPAAADQASSRRRRRDPGPLDQHINKPLRRHEWSSKDRRWTRRELDSERAEFFDTRVTGRPEVWQTIHAALQVLWHPTFADDSNDDDLDGIATAQSILSAAEISLPTGDLANGVYDSLGNYYQLSGWIVADPNNLAQDGDVNTKGDLSTPDEDSAEDVEELAVTDAQKRREEKGKAVLDLREHVALRARLSETGRDIEVSVGKSDVVRSVARSIASEALLPSDKRIRLAYMGKFLRETSSLEAQGWQSGHVINAFVF</sequence>
<dbReference type="InterPro" id="IPR032752">
    <property type="entry name" value="DC-UbP/UBTD2_N"/>
</dbReference>